<dbReference type="SUPFAM" id="SSF56784">
    <property type="entry name" value="HAD-like"/>
    <property type="match status" value="1"/>
</dbReference>
<dbReference type="Gene3D" id="3.40.50.1000">
    <property type="entry name" value="HAD superfamily/HAD-like"/>
    <property type="match status" value="1"/>
</dbReference>
<reference evidence="1 2" key="1">
    <citation type="submission" date="2019-06" db="EMBL/GenBank/DDBJ databases">
        <title>Sequencing the genomes of 1000 actinobacteria strains.</title>
        <authorList>
            <person name="Klenk H.-P."/>
        </authorList>
    </citation>
    <scope>NUCLEOTIDE SEQUENCE [LARGE SCALE GENOMIC DNA]</scope>
    <source>
        <strain evidence="1 2">DSM 45301</strain>
    </source>
</reference>
<dbReference type="InterPro" id="IPR036412">
    <property type="entry name" value="HAD-like_sf"/>
</dbReference>
<dbReference type="InterPro" id="IPR023214">
    <property type="entry name" value="HAD_sf"/>
</dbReference>
<evidence type="ECO:0000313" key="2">
    <source>
        <dbReference type="Proteomes" id="UP000315677"/>
    </source>
</evidence>
<evidence type="ECO:0000313" key="1">
    <source>
        <dbReference type="EMBL" id="TQM16299.1"/>
    </source>
</evidence>
<accession>A0A543E4A8</accession>
<proteinExistence type="predicted"/>
<dbReference type="SFLD" id="SFLDS00003">
    <property type="entry name" value="Haloacid_Dehalogenase"/>
    <property type="match status" value="1"/>
</dbReference>
<dbReference type="InterPro" id="IPR006439">
    <property type="entry name" value="HAD-SF_hydro_IA"/>
</dbReference>
<dbReference type="AlphaFoldDB" id="A0A543E4A8"/>
<protein>
    <submittedName>
        <fullName evidence="1">Sugar-phosphatase</fullName>
    </submittedName>
</protein>
<dbReference type="Gene3D" id="1.10.150.240">
    <property type="entry name" value="Putative phosphatase, domain 2"/>
    <property type="match status" value="1"/>
</dbReference>
<dbReference type="PANTHER" id="PTHR43481:SF4">
    <property type="entry name" value="GLYCEROL-1-PHOSPHATE PHOSPHOHYDROLASE 1-RELATED"/>
    <property type="match status" value="1"/>
</dbReference>
<dbReference type="Proteomes" id="UP000315677">
    <property type="component" value="Unassembled WGS sequence"/>
</dbReference>
<dbReference type="EMBL" id="VFPA01000001">
    <property type="protein sequence ID" value="TQM16299.1"/>
    <property type="molecule type" value="Genomic_DNA"/>
</dbReference>
<organism evidence="1 2">
    <name type="scientific">Pseudonocardia kunmingensis</name>
    <dbReference type="NCBI Taxonomy" id="630975"/>
    <lineage>
        <taxon>Bacteria</taxon>
        <taxon>Bacillati</taxon>
        <taxon>Actinomycetota</taxon>
        <taxon>Actinomycetes</taxon>
        <taxon>Pseudonocardiales</taxon>
        <taxon>Pseudonocardiaceae</taxon>
        <taxon>Pseudonocardia</taxon>
    </lineage>
</organism>
<dbReference type="InterPro" id="IPR051806">
    <property type="entry name" value="HAD-like_SPP"/>
</dbReference>
<dbReference type="Pfam" id="PF00702">
    <property type="entry name" value="Hydrolase"/>
    <property type="match status" value="1"/>
</dbReference>
<gene>
    <name evidence="1" type="ORF">FB558_3109</name>
</gene>
<keyword evidence="2" id="KW-1185">Reference proteome</keyword>
<comment type="caution">
    <text evidence="1">The sequence shown here is derived from an EMBL/GenBank/DDBJ whole genome shotgun (WGS) entry which is preliminary data.</text>
</comment>
<dbReference type="GO" id="GO:0050308">
    <property type="term" value="F:sugar-phosphatase activity"/>
    <property type="evidence" value="ECO:0007669"/>
    <property type="project" value="TreeGrafter"/>
</dbReference>
<sequence>MIVRFHVDAVLFDIDGTLVDSTAAVVRSWTAWAARYGLDAEEILRVCHGRRSEDTIAGFLPVGEQAAGVAALAELELADLDDVVALPATRALLRDLPADRWAAVTSGSRVLMRARLAAAGLPVPEVLVSAGDVSAGKPDPEGYLKAAAALGYEITRCLVVEDAPAGIGAGRAAGAHTLAVATSHPAVELAAADAVVPDLTACTVERTADGLVVITTAGRAGPRPSWSGA</sequence>
<dbReference type="InterPro" id="IPR023198">
    <property type="entry name" value="PGP-like_dom2"/>
</dbReference>
<dbReference type="PANTHER" id="PTHR43481">
    <property type="entry name" value="FRUCTOSE-1-PHOSPHATE PHOSPHATASE"/>
    <property type="match status" value="1"/>
</dbReference>
<dbReference type="SFLD" id="SFLDG01129">
    <property type="entry name" value="C1.5:_HAD__Beta-PGM__Phosphata"/>
    <property type="match status" value="1"/>
</dbReference>
<name>A0A543E4A8_9PSEU</name>
<dbReference type="NCBIfam" id="TIGR01509">
    <property type="entry name" value="HAD-SF-IA-v3"/>
    <property type="match status" value="1"/>
</dbReference>